<dbReference type="GO" id="GO:0003774">
    <property type="term" value="F:cytoskeletal motor activity"/>
    <property type="evidence" value="ECO:0007669"/>
    <property type="project" value="InterPro"/>
</dbReference>
<feature type="domain" description="Flagellar M-ring C-terminal" evidence="13">
    <location>
        <begin position="245"/>
        <end position="407"/>
    </location>
</feature>
<feature type="transmembrane region" description="Helical" evidence="11">
    <location>
        <begin position="16"/>
        <end position="35"/>
    </location>
</feature>
<evidence type="ECO:0000256" key="7">
    <source>
        <dbReference type="ARBA" id="ARBA00023136"/>
    </source>
</evidence>
<evidence type="ECO:0000313" key="15">
    <source>
        <dbReference type="Proteomes" id="UP000248863"/>
    </source>
</evidence>
<dbReference type="Pfam" id="PF01514">
    <property type="entry name" value="YscJ_FliF"/>
    <property type="match status" value="1"/>
</dbReference>
<evidence type="ECO:0000256" key="11">
    <source>
        <dbReference type="SAM" id="Phobius"/>
    </source>
</evidence>
<dbReference type="OrthoDB" id="9807026at2"/>
<keyword evidence="14" id="KW-0282">Flagellum</keyword>
<dbReference type="AlphaFoldDB" id="A0A327K426"/>
<keyword evidence="8 9" id="KW-0975">Bacterial flagellum</keyword>
<evidence type="ECO:0000259" key="12">
    <source>
        <dbReference type="Pfam" id="PF01514"/>
    </source>
</evidence>
<evidence type="ECO:0000256" key="1">
    <source>
        <dbReference type="ARBA" id="ARBA00004117"/>
    </source>
</evidence>
<dbReference type="InterPro" id="IPR006182">
    <property type="entry name" value="FliF_N_dom"/>
</dbReference>
<evidence type="ECO:0000256" key="2">
    <source>
        <dbReference type="ARBA" id="ARBA00004651"/>
    </source>
</evidence>
<dbReference type="InterPro" id="IPR000067">
    <property type="entry name" value="FlgMring_FliF"/>
</dbReference>
<dbReference type="PANTHER" id="PTHR30046">
    <property type="entry name" value="FLAGELLAR M-RING PROTEIN"/>
    <property type="match status" value="1"/>
</dbReference>
<dbReference type="InterPro" id="IPR043427">
    <property type="entry name" value="YscJ/FliF"/>
</dbReference>
<dbReference type="GO" id="GO:0009431">
    <property type="term" value="C:bacterial-type flagellum basal body, MS ring"/>
    <property type="evidence" value="ECO:0007669"/>
    <property type="project" value="InterPro"/>
</dbReference>
<feature type="transmembrane region" description="Helical" evidence="11">
    <location>
        <begin position="435"/>
        <end position="453"/>
    </location>
</feature>
<dbReference type="RefSeq" id="WP_111359338.1">
    <property type="nucleotide sequence ID" value="NZ_NHSK01000092.1"/>
</dbReference>
<evidence type="ECO:0000256" key="3">
    <source>
        <dbReference type="ARBA" id="ARBA00007971"/>
    </source>
</evidence>
<dbReference type="GO" id="GO:0005886">
    <property type="term" value="C:plasma membrane"/>
    <property type="evidence" value="ECO:0007669"/>
    <property type="project" value="UniProtKB-SubCell"/>
</dbReference>
<dbReference type="GO" id="GO:0071973">
    <property type="term" value="P:bacterial-type flagellum-dependent cell motility"/>
    <property type="evidence" value="ECO:0007669"/>
    <property type="project" value="InterPro"/>
</dbReference>
<dbReference type="EMBL" id="NPEU01000361">
    <property type="protein sequence ID" value="RAI33419.1"/>
    <property type="molecule type" value="Genomic_DNA"/>
</dbReference>
<dbReference type="InterPro" id="IPR013556">
    <property type="entry name" value="Flag_M-ring_C"/>
</dbReference>
<accession>A0A327K426</accession>
<dbReference type="Pfam" id="PF08345">
    <property type="entry name" value="YscJ_FliF_C"/>
    <property type="match status" value="1"/>
</dbReference>
<evidence type="ECO:0000256" key="6">
    <source>
        <dbReference type="ARBA" id="ARBA00022989"/>
    </source>
</evidence>
<feature type="region of interest" description="Disordered" evidence="10">
    <location>
        <begin position="268"/>
        <end position="331"/>
    </location>
</feature>
<evidence type="ECO:0000259" key="13">
    <source>
        <dbReference type="Pfam" id="PF08345"/>
    </source>
</evidence>
<dbReference type="PANTHER" id="PTHR30046:SF0">
    <property type="entry name" value="FLAGELLAR M-RING PROTEIN"/>
    <property type="match status" value="1"/>
</dbReference>
<feature type="domain" description="Flagellar M-ring N-terminal" evidence="12">
    <location>
        <begin position="38"/>
        <end position="211"/>
    </location>
</feature>
<reference evidence="14 15" key="1">
    <citation type="submission" date="2017-07" db="EMBL/GenBank/DDBJ databases">
        <title>Draft Genome Sequences of Select Purple Nonsulfur Bacteria.</title>
        <authorList>
            <person name="Lasarre B."/>
            <person name="Mckinlay J.B."/>
        </authorList>
    </citation>
    <scope>NUCLEOTIDE SEQUENCE [LARGE SCALE GENOMIC DNA]</scope>
    <source>
        <strain evidence="14 15">DSM 11907</strain>
    </source>
</reference>
<comment type="function">
    <text evidence="9">The M ring may be actively involved in energy transduction.</text>
</comment>
<keyword evidence="5 11" id="KW-0812">Transmembrane</keyword>
<keyword evidence="15" id="KW-1185">Reference proteome</keyword>
<dbReference type="NCBIfam" id="TIGR00206">
    <property type="entry name" value="fliF"/>
    <property type="match status" value="1"/>
</dbReference>
<feature type="compositionally biased region" description="Low complexity" evidence="10">
    <location>
        <begin position="290"/>
        <end position="313"/>
    </location>
</feature>
<evidence type="ECO:0000256" key="8">
    <source>
        <dbReference type="ARBA" id="ARBA00023143"/>
    </source>
</evidence>
<name>A0A327K426_9BRAD</name>
<sequence>MDGLITFVKTLGPARIAAMGAVTAALIGFFAFVILKVTAPQMVPLFTDLTLEDSSAIIKDLERQSIAFELKNDGAIIMVPKEKVGRLRMKLAEGGLPKGGGIGYEIFDKSDSLGTTSFVQNINHLRALEGELSRTIRSLDRVQGARVHLVIPERPLFSRDKLEPSASIALKVRGQLETQQVRAIRHLVASAVNGLKPERVSVVDETGRLLADGAAGDAYGAGVSGDERKIAYERNLRDQVESIVTSIVGPGRARVQLTAEFDFNRVTQTQDRYDPEGRVLRSSQTREEQSQTTEQQGQVSVSTELPNAQQGQPAQPPSPRDQSKKTEEINNYEITRITETKVIEGGRVNRVSVAVLVDGVYGRNDKGELTYQERSKEELDRIAMLVRSAIGFDQRRGDQIEVVNLRFAETQSIAMPDQSGFLGMLQFTKEDIMRAIELGVMLLLGLVVLFFVIRPLVRRIITPEAIAALTGEAPLPALAGVPASIPDGIPHSEEEAKAVSSQTSKMIEFAQVQGSVHAQSIQKVGELAERNPQETVQILRQWLHEQK</sequence>
<evidence type="ECO:0000256" key="9">
    <source>
        <dbReference type="PIRNR" id="PIRNR004862"/>
    </source>
</evidence>
<keyword evidence="6 11" id="KW-1133">Transmembrane helix</keyword>
<evidence type="ECO:0000256" key="10">
    <source>
        <dbReference type="SAM" id="MobiDB-lite"/>
    </source>
</evidence>
<keyword evidence="4" id="KW-1003">Cell membrane</keyword>
<dbReference type="PRINTS" id="PR01009">
    <property type="entry name" value="FLGMRINGFLIF"/>
</dbReference>
<dbReference type="Gene3D" id="3.30.300.30">
    <property type="match status" value="1"/>
</dbReference>
<dbReference type="InterPro" id="IPR045851">
    <property type="entry name" value="AMP-bd_C_sf"/>
</dbReference>
<organism evidence="14 15">
    <name type="scientific">Rhodoplanes elegans</name>
    <dbReference type="NCBI Taxonomy" id="29408"/>
    <lineage>
        <taxon>Bacteria</taxon>
        <taxon>Pseudomonadati</taxon>
        <taxon>Pseudomonadota</taxon>
        <taxon>Alphaproteobacteria</taxon>
        <taxon>Hyphomicrobiales</taxon>
        <taxon>Nitrobacteraceae</taxon>
        <taxon>Rhodoplanes</taxon>
    </lineage>
</organism>
<protein>
    <recommendedName>
        <fullName evidence="9">Flagellar M-ring protein</fullName>
    </recommendedName>
</protein>
<dbReference type="PIRSF" id="PIRSF004862">
    <property type="entry name" value="FliF"/>
    <property type="match status" value="1"/>
</dbReference>
<gene>
    <name evidence="14" type="primary">fliF</name>
    <name evidence="14" type="ORF">CH338_22570</name>
</gene>
<feature type="compositionally biased region" description="Basic and acidic residues" evidence="10">
    <location>
        <begin position="271"/>
        <end position="289"/>
    </location>
</feature>
<comment type="caution">
    <text evidence="14">The sequence shown here is derived from an EMBL/GenBank/DDBJ whole genome shotgun (WGS) entry which is preliminary data.</text>
</comment>
<keyword evidence="14" id="KW-0966">Cell projection</keyword>
<keyword evidence="7 11" id="KW-0472">Membrane</keyword>
<comment type="subcellular location">
    <subcellularLocation>
        <location evidence="1 9">Bacterial flagellum basal body</location>
    </subcellularLocation>
    <subcellularLocation>
        <location evidence="2">Cell membrane</location>
        <topology evidence="2">Multi-pass membrane protein</topology>
    </subcellularLocation>
</comment>
<proteinExistence type="inferred from homology"/>
<evidence type="ECO:0000256" key="5">
    <source>
        <dbReference type="ARBA" id="ARBA00022692"/>
    </source>
</evidence>
<evidence type="ECO:0000313" key="14">
    <source>
        <dbReference type="EMBL" id="RAI33419.1"/>
    </source>
</evidence>
<dbReference type="Proteomes" id="UP000248863">
    <property type="component" value="Unassembled WGS sequence"/>
</dbReference>
<evidence type="ECO:0000256" key="4">
    <source>
        <dbReference type="ARBA" id="ARBA00022475"/>
    </source>
</evidence>
<keyword evidence="14" id="KW-0969">Cilium</keyword>
<comment type="similarity">
    <text evidence="3 9">Belongs to the FliF family.</text>
</comment>